<accession>A0A0A8YEM3</accession>
<proteinExistence type="predicted"/>
<protein>
    <submittedName>
        <fullName evidence="1">Uncharacterized protein</fullName>
    </submittedName>
</protein>
<dbReference type="AlphaFoldDB" id="A0A0A8YEM3"/>
<name>A0A0A8YEM3_ARUDO</name>
<reference evidence="1" key="1">
    <citation type="submission" date="2014-09" db="EMBL/GenBank/DDBJ databases">
        <authorList>
            <person name="Magalhaes I.L.F."/>
            <person name="Oliveira U."/>
            <person name="Santos F.R."/>
            <person name="Vidigal T.H.D.A."/>
            <person name="Brescovit A.D."/>
            <person name="Santos A.J."/>
        </authorList>
    </citation>
    <scope>NUCLEOTIDE SEQUENCE</scope>
    <source>
        <tissue evidence="1">Shoot tissue taken approximately 20 cm above the soil surface</tissue>
    </source>
</reference>
<sequence length="31" mass="3701">MIQYDLLFLMNLGNSSFCAYPRWKKKIVSSF</sequence>
<reference evidence="1" key="2">
    <citation type="journal article" date="2015" name="Data Brief">
        <title>Shoot transcriptome of the giant reed, Arundo donax.</title>
        <authorList>
            <person name="Barrero R.A."/>
            <person name="Guerrero F.D."/>
            <person name="Moolhuijzen P."/>
            <person name="Goolsby J.A."/>
            <person name="Tidwell J."/>
            <person name="Bellgard S.E."/>
            <person name="Bellgard M.I."/>
        </authorList>
    </citation>
    <scope>NUCLEOTIDE SEQUENCE</scope>
    <source>
        <tissue evidence="1">Shoot tissue taken approximately 20 cm above the soil surface</tissue>
    </source>
</reference>
<evidence type="ECO:0000313" key="1">
    <source>
        <dbReference type="EMBL" id="JAD21587.1"/>
    </source>
</evidence>
<organism evidence="1">
    <name type="scientific">Arundo donax</name>
    <name type="common">Giant reed</name>
    <name type="synonym">Donax arundinaceus</name>
    <dbReference type="NCBI Taxonomy" id="35708"/>
    <lineage>
        <taxon>Eukaryota</taxon>
        <taxon>Viridiplantae</taxon>
        <taxon>Streptophyta</taxon>
        <taxon>Embryophyta</taxon>
        <taxon>Tracheophyta</taxon>
        <taxon>Spermatophyta</taxon>
        <taxon>Magnoliopsida</taxon>
        <taxon>Liliopsida</taxon>
        <taxon>Poales</taxon>
        <taxon>Poaceae</taxon>
        <taxon>PACMAD clade</taxon>
        <taxon>Arundinoideae</taxon>
        <taxon>Arundineae</taxon>
        <taxon>Arundo</taxon>
    </lineage>
</organism>
<dbReference type="EMBL" id="GBRH01276308">
    <property type="protein sequence ID" value="JAD21587.1"/>
    <property type="molecule type" value="Transcribed_RNA"/>
</dbReference>